<keyword evidence="1" id="KW-0732">Signal</keyword>
<dbReference type="RefSeq" id="WP_303686215.1">
    <property type="nucleotide sequence ID" value="NZ_CAJXYO010000020.1"/>
</dbReference>
<name>A0A1Z8B5N8_9FLAO</name>
<accession>A0A1Z8B5N8</accession>
<feature type="signal peptide" evidence="1">
    <location>
        <begin position="1"/>
        <end position="18"/>
    </location>
</feature>
<feature type="chain" id="PRO_5011967069" description="Lipocalin-like domain-containing protein" evidence="1">
    <location>
        <begin position="19"/>
        <end position="245"/>
    </location>
</feature>
<sequence length="245" mass="27860">MKQITFIIVLFVATSVQAQEYLGTWSFESVDRSAIEEDGSSEEALEKKIKMVSNMFSSLRMTFEKDGMYTMSFMGQEETKSYTANENILVLEKGEKLEVLTPSKARLSSGDMVLLMQKGAVSVEKTYTYLTKESYETKNIDLKDLIGKWKVEEVRVKKGTEAAEMQEMVALMITFNFITDTDMAFGAMGMETVRKYTVDPETNVLTDKDSKTGVEKSIYTIKELDKEHLIVSHNEEGTLLYLVRE</sequence>
<gene>
    <name evidence="2" type="ORF">A9Q93_04610</name>
</gene>
<protein>
    <recommendedName>
        <fullName evidence="4">Lipocalin-like domain-containing protein</fullName>
    </recommendedName>
</protein>
<dbReference type="AlphaFoldDB" id="A0A1Z8B5N8"/>
<organism evidence="2 3">
    <name type="scientific">Nonlabens dokdonensis</name>
    <dbReference type="NCBI Taxonomy" id="328515"/>
    <lineage>
        <taxon>Bacteria</taxon>
        <taxon>Pseudomonadati</taxon>
        <taxon>Bacteroidota</taxon>
        <taxon>Flavobacteriia</taxon>
        <taxon>Flavobacteriales</taxon>
        <taxon>Flavobacteriaceae</taxon>
        <taxon>Nonlabens</taxon>
    </lineage>
</organism>
<dbReference type="Proteomes" id="UP000196102">
    <property type="component" value="Unassembled WGS sequence"/>
</dbReference>
<evidence type="ECO:0000313" key="2">
    <source>
        <dbReference type="EMBL" id="OUS17911.1"/>
    </source>
</evidence>
<dbReference type="EMBL" id="MAAX01000074">
    <property type="protein sequence ID" value="OUS17911.1"/>
    <property type="molecule type" value="Genomic_DNA"/>
</dbReference>
<comment type="caution">
    <text evidence="2">The sequence shown here is derived from an EMBL/GenBank/DDBJ whole genome shotgun (WGS) entry which is preliminary data.</text>
</comment>
<evidence type="ECO:0000313" key="3">
    <source>
        <dbReference type="Proteomes" id="UP000196102"/>
    </source>
</evidence>
<evidence type="ECO:0000256" key="1">
    <source>
        <dbReference type="SAM" id="SignalP"/>
    </source>
</evidence>
<reference evidence="3" key="1">
    <citation type="journal article" date="2017" name="Proc. Natl. Acad. Sci. U.S.A.">
        <title>Simulation of Deepwater Horizon oil plume reveals substrate specialization within a complex community of hydrocarbon-degraders.</title>
        <authorList>
            <person name="Hu P."/>
            <person name="Dubinsky E.A."/>
            <person name="Probst A.J."/>
            <person name="Wang J."/>
            <person name="Sieber C.M.K."/>
            <person name="Tom L.M."/>
            <person name="Gardinali P."/>
            <person name="Banfield J.F."/>
            <person name="Atlas R.M."/>
            <person name="Andersen G.L."/>
        </authorList>
    </citation>
    <scope>NUCLEOTIDE SEQUENCE [LARGE SCALE GENOMIC DNA]</scope>
</reference>
<evidence type="ECO:0008006" key="4">
    <source>
        <dbReference type="Google" id="ProtNLM"/>
    </source>
</evidence>
<proteinExistence type="predicted"/>